<evidence type="ECO:0000259" key="6">
    <source>
        <dbReference type="Pfam" id="PF04082"/>
    </source>
</evidence>
<dbReference type="GO" id="GO:0003677">
    <property type="term" value="F:DNA binding"/>
    <property type="evidence" value="ECO:0007669"/>
    <property type="project" value="UniProtKB-KW"/>
</dbReference>
<evidence type="ECO:0000256" key="2">
    <source>
        <dbReference type="ARBA" id="ARBA00023015"/>
    </source>
</evidence>
<dbReference type="GO" id="GO:0008270">
    <property type="term" value="F:zinc ion binding"/>
    <property type="evidence" value="ECO:0007669"/>
    <property type="project" value="InterPro"/>
</dbReference>
<keyword evidence="3" id="KW-0238">DNA-binding</keyword>
<dbReference type="EMBL" id="KV453847">
    <property type="protein sequence ID" value="ODV87900.1"/>
    <property type="molecule type" value="Genomic_DNA"/>
</dbReference>
<keyword evidence="4" id="KW-0804">Transcription</keyword>
<dbReference type="GO" id="GO:0006351">
    <property type="term" value="P:DNA-templated transcription"/>
    <property type="evidence" value="ECO:0007669"/>
    <property type="project" value="InterPro"/>
</dbReference>
<accession>A0A1E4T820</accession>
<name>A0A1E4T820_9ASCO</name>
<keyword evidence="5" id="KW-0539">Nucleus</keyword>
<protein>
    <recommendedName>
        <fullName evidence="6">Xylanolytic transcriptional activator regulatory domain-containing protein</fullName>
    </recommendedName>
</protein>
<evidence type="ECO:0000256" key="5">
    <source>
        <dbReference type="ARBA" id="ARBA00023242"/>
    </source>
</evidence>
<keyword evidence="1" id="KW-0862">Zinc</keyword>
<dbReference type="PANTHER" id="PTHR47171:SF3">
    <property type="entry name" value="FARA-RELATED"/>
    <property type="match status" value="1"/>
</dbReference>
<keyword evidence="8" id="KW-1185">Reference proteome</keyword>
<dbReference type="PANTHER" id="PTHR47171">
    <property type="entry name" value="FARA-RELATED"/>
    <property type="match status" value="1"/>
</dbReference>
<dbReference type="AlphaFoldDB" id="A0A1E4T820"/>
<dbReference type="STRING" id="983967.A0A1E4T820"/>
<feature type="domain" description="Xylanolytic transcriptional activator regulatory" evidence="6">
    <location>
        <begin position="88"/>
        <end position="257"/>
    </location>
</feature>
<dbReference type="OrthoDB" id="5121955at2759"/>
<evidence type="ECO:0000256" key="4">
    <source>
        <dbReference type="ARBA" id="ARBA00023163"/>
    </source>
</evidence>
<dbReference type="InterPro" id="IPR052073">
    <property type="entry name" value="Amide_Lactam_Regulators"/>
</dbReference>
<proteinExistence type="predicted"/>
<evidence type="ECO:0000256" key="3">
    <source>
        <dbReference type="ARBA" id="ARBA00023125"/>
    </source>
</evidence>
<keyword evidence="2" id="KW-0805">Transcription regulation</keyword>
<organism evidence="7 8">
    <name type="scientific">[Candida] arabinofermentans NRRL YB-2248</name>
    <dbReference type="NCBI Taxonomy" id="983967"/>
    <lineage>
        <taxon>Eukaryota</taxon>
        <taxon>Fungi</taxon>
        <taxon>Dikarya</taxon>
        <taxon>Ascomycota</taxon>
        <taxon>Saccharomycotina</taxon>
        <taxon>Pichiomycetes</taxon>
        <taxon>Pichiales</taxon>
        <taxon>Pichiaceae</taxon>
        <taxon>Ogataea</taxon>
        <taxon>Ogataea/Candida clade</taxon>
    </lineage>
</organism>
<dbReference type="Pfam" id="PF04082">
    <property type="entry name" value="Fungal_trans"/>
    <property type="match status" value="1"/>
</dbReference>
<evidence type="ECO:0000313" key="7">
    <source>
        <dbReference type="EMBL" id="ODV87900.1"/>
    </source>
</evidence>
<evidence type="ECO:0000313" key="8">
    <source>
        <dbReference type="Proteomes" id="UP000094801"/>
    </source>
</evidence>
<dbReference type="InterPro" id="IPR007219">
    <property type="entry name" value="XnlR_reg_dom"/>
</dbReference>
<evidence type="ECO:0000256" key="1">
    <source>
        <dbReference type="ARBA" id="ARBA00022833"/>
    </source>
</evidence>
<reference evidence="8" key="1">
    <citation type="submission" date="2016-04" db="EMBL/GenBank/DDBJ databases">
        <title>Comparative genomics of biotechnologically important yeasts.</title>
        <authorList>
            <consortium name="DOE Joint Genome Institute"/>
            <person name="Riley R."/>
            <person name="Haridas S."/>
            <person name="Wolfe K.H."/>
            <person name="Lopes M.R."/>
            <person name="Hittinger C.T."/>
            <person name="Goker M."/>
            <person name="Salamov A."/>
            <person name="Wisecaver J."/>
            <person name="Long T.M."/>
            <person name="Aerts A.L."/>
            <person name="Barry K."/>
            <person name="Choi C."/>
            <person name="Clum A."/>
            <person name="Coughlan A.Y."/>
            <person name="Deshpande S."/>
            <person name="Douglass A.P."/>
            <person name="Hanson S.J."/>
            <person name="Klenk H.-P."/>
            <person name="Labutti K."/>
            <person name="Lapidus A."/>
            <person name="Lindquist E."/>
            <person name="Lipzen A."/>
            <person name="Meier-Kolthoff J.P."/>
            <person name="Ohm R.A."/>
            <person name="Otillar R.P."/>
            <person name="Pangilinan J."/>
            <person name="Peng Y."/>
            <person name="Rokas A."/>
            <person name="Rosa C.A."/>
            <person name="Scheuner C."/>
            <person name="Sibirny A.A."/>
            <person name="Slot J.C."/>
            <person name="Stielow J.B."/>
            <person name="Sun H."/>
            <person name="Kurtzman C.P."/>
            <person name="Blackwell M."/>
            <person name="Grigoriev I.V."/>
            <person name="Jeffries T.W."/>
        </authorList>
    </citation>
    <scope>NUCLEOTIDE SEQUENCE [LARGE SCALE GENOMIC DNA]</scope>
    <source>
        <strain evidence="8">NRRL YB-2248</strain>
    </source>
</reference>
<gene>
    <name evidence="7" type="ORF">CANARDRAFT_26086</name>
</gene>
<dbReference type="Proteomes" id="UP000094801">
    <property type="component" value="Unassembled WGS sequence"/>
</dbReference>
<sequence>MYANVIQHGGIKSQFITATQPLAPLLSRDSFLALSDGDLYNHFYPWRDVFLPKRDTRENEIDSELLPYLNKRGAFEKPPIEEQKRLIGLYLDNSYPILPVVHRDILNQLDSVPPILLNALLLSGVRYDSTLTGKAIRIKADEFKRKCKLLEIVEKNKITLIQSYLLLCAHEESPQGAQISREYLSKANNLVQELGLHIFSSKNQFSFVSAHPGQNGSDPYPNGAASNQKEAFKHFYKKSLLSRLFWISFCCDRVIAVTSCCAMYYNKLDLIVDEPKLEDFDGNRQDYEIFIRWYSNCDLLERIIGVVYRPPGNRYVDYNLERDILQMCRSNCGPQTVELVGDMFARLIVCCNAFSAILYLRSKVDFISLLEDESDTASVVESNSPLTDNKMYYLNKFYKNILNSLKPPMVEHIIVVHSILHVMVLLHLEIEARKEVEVSQVLPDEKNSMSSPLIAKKKMFDKCMKLLEQSSSKWFFGAAAYYLCQELLSKRQAGSQNRSSTDLMSLITDEPCFTTQL</sequence>
<dbReference type="CDD" id="cd12148">
    <property type="entry name" value="fungal_TF_MHR"/>
    <property type="match status" value="1"/>
</dbReference>